<dbReference type="Gene3D" id="3.40.50.720">
    <property type="entry name" value="NAD(P)-binding Rossmann-like Domain"/>
    <property type="match status" value="1"/>
</dbReference>
<dbReference type="PROSITE" id="PS00061">
    <property type="entry name" value="ADH_SHORT"/>
    <property type="match status" value="1"/>
</dbReference>
<dbReference type="PANTHER" id="PTHR42760">
    <property type="entry name" value="SHORT-CHAIN DEHYDROGENASES/REDUCTASES FAMILY MEMBER"/>
    <property type="match status" value="1"/>
</dbReference>
<dbReference type="Proteomes" id="UP000569914">
    <property type="component" value="Unassembled WGS sequence"/>
</dbReference>
<dbReference type="SUPFAM" id="SSF51735">
    <property type="entry name" value="NAD(P)-binding Rossmann-fold domains"/>
    <property type="match status" value="1"/>
</dbReference>
<comment type="similarity">
    <text evidence="1 3">Belongs to the short-chain dehydrogenases/reductases (SDR) family.</text>
</comment>
<evidence type="ECO:0000256" key="3">
    <source>
        <dbReference type="RuleBase" id="RU000363"/>
    </source>
</evidence>
<dbReference type="GO" id="GO:0016616">
    <property type="term" value="F:oxidoreductase activity, acting on the CH-OH group of donors, NAD or NADP as acceptor"/>
    <property type="evidence" value="ECO:0007669"/>
    <property type="project" value="TreeGrafter"/>
</dbReference>
<proteinExistence type="inferred from homology"/>
<dbReference type="EMBL" id="JACCBU010000001">
    <property type="protein sequence ID" value="NYE72438.1"/>
    <property type="molecule type" value="Genomic_DNA"/>
</dbReference>
<evidence type="ECO:0000313" key="5">
    <source>
        <dbReference type="Proteomes" id="UP000569914"/>
    </source>
</evidence>
<accession>A0A7Y9I8T9</accession>
<dbReference type="CDD" id="cd05233">
    <property type="entry name" value="SDR_c"/>
    <property type="match status" value="1"/>
</dbReference>
<keyword evidence="5" id="KW-1185">Reference proteome</keyword>
<evidence type="ECO:0000256" key="1">
    <source>
        <dbReference type="ARBA" id="ARBA00006484"/>
    </source>
</evidence>
<evidence type="ECO:0000313" key="4">
    <source>
        <dbReference type="EMBL" id="NYE72438.1"/>
    </source>
</evidence>
<reference evidence="4 5" key="1">
    <citation type="submission" date="2020-07" db="EMBL/GenBank/DDBJ databases">
        <title>Sequencing the genomes of 1000 actinobacteria strains.</title>
        <authorList>
            <person name="Klenk H.-P."/>
        </authorList>
    </citation>
    <scope>NUCLEOTIDE SEQUENCE [LARGE SCALE GENOMIC DNA]</scope>
    <source>
        <strain evidence="4 5">DSM 22083</strain>
    </source>
</reference>
<dbReference type="InterPro" id="IPR036291">
    <property type="entry name" value="NAD(P)-bd_dom_sf"/>
</dbReference>
<dbReference type="GO" id="GO:0006633">
    <property type="term" value="P:fatty acid biosynthetic process"/>
    <property type="evidence" value="ECO:0007669"/>
    <property type="project" value="TreeGrafter"/>
</dbReference>
<evidence type="ECO:0000256" key="2">
    <source>
        <dbReference type="ARBA" id="ARBA00023002"/>
    </source>
</evidence>
<name>A0A7Y9I8T9_9ACTN</name>
<dbReference type="GO" id="GO:0048038">
    <property type="term" value="F:quinone binding"/>
    <property type="evidence" value="ECO:0007669"/>
    <property type="project" value="TreeGrafter"/>
</dbReference>
<dbReference type="AlphaFoldDB" id="A0A7Y9I8T9"/>
<dbReference type="PANTHER" id="PTHR42760:SF133">
    <property type="entry name" value="3-OXOACYL-[ACYL-CARRIER-PROTEIN] REDUCTASE"/>
    <property type="match status" value="1"/>
</dbReference>
<gene>
    <name evidence="4" type="ORF">BKA15_003767</name>
</gene>
<keyword evidence="2" id="KW-0560">Oxidoreductase</keyword>
<dbReference type="InterPro" id="IPR020904">
    <property type="entry name" value="Sc_DH/Rdtase_CS"/>
</dbReference>
<dbReference type="RefSeq" id="WP_179753223.1">
    <property type="nucleotide sequence ID" value="NZ_JACCBU010000001.1"/>
</dbReference>
<dbReference type="Pfam" id="PF00106">
    <property type="entry name" value="adh_short"/>
    <property type="match status" value="1"/>
</dbReference>
<comment type="caution">
    <text evidence="4">The sequence shown here is derived from an EMBL/GenBank/DDBJ whole genome shotgun (WGS) entry which is preliminary data.</text>
</comment>
<dbReference type="PRINTS" id="PR00080">
    <property type="entry name" value="SDRFAMILY"/>
</dbReference>
<organism evidence="4 5">
    <name type="scientific">Microlunatus parietis</name>
    <dbReference type="NCBI Taxonomy" id="682979"/>
    <lineage>
        <taxon>Bacteria</taxon>
        <taxon>Bacillati</taxon>
        <taxon>Actinomycetota</taxon>
        <taxon>Actinomycetes</taxon>
        <taxon>Propionibacteriales</taxon>
        <taxon>Propionibacteriaceae</taxon>
        <taxon>Microlunatus</taxon>
    </lineage>
</organism>
<dbReference type="InterPro" id="IPR002347">
    <property type="entry name" value="SDR_fam"/>
</dbReference>
<dbReference type="PRINTS" id="PR00081">
    <property type="entry name" value="GDHRDH"/>
</dbReference>
<protein>
    <submittedName>
        <fullName evidence="4">NAD(P)-dependent dehydrogenase (Short-subunit alcohol dehydrogenase family)</fullName>
    </submittedName>
</protein>
<sequence>MPNAIVTGGSAGLGRALITELVSAGWTVTTTARTSAALAEVADRLGERVRWLAGDVADPDHRDRLVRLAAEAGPITLLINNASELGGSPQPQLRDLDADTFARILAVNLIAPLGLINAARPWLAPDAVIINLSSDAAADHYPGWGGYAASKAGLDHLTATLAAEEPDRRWFAVDPGDLRTAMHQAAFPGEDISDRPLPETAVPAFLRLITNRPASGRYRAAEVA</sequence>